<dbReference type="Pfam" id="PF07793">
    <property type="entry name" value="DUF1631"/>
    <property type="match status" value="1"/>
</dbReference>
<organism evidence="2 3">
    <name type="scientific">Silvimonas iriomotensis</name>
    <dbReference type="NCBI Taxonomy" id="449662"/>
    <lineage>
        <taxon>Bacteria</taxon>
        <taxon>Pseudomonadati</taxon>
        <taxon>Pseudomonadota</taxon>
        <taxon>Betaproteobacteria</taxon>
        <taxon>Neisseriales</taxon>
        <taxon>Chitinibacteraceae</taxon>
        <taxon>Silvimonas</taxon>
    </lineage>
</organism>
<evidence type="ECO:0008006" key="4">
    <source>
        <dbReference type="Google" id="ProtNLM"/>
    </source>
</evidence>
<evidence type="ECO:0000313" key="2">
    <source>
        <dbReference type="EMBL" id="GGP18981.1"/>
    </source>
</evidence>
<feature type="region of interest" description="Disordered" evidence="1">
    <location>
        <begin position="218"/>
        <end position="246"/>
    </location>
</feature>
<reference evidence="3" key="1">
    <citation type="journal article" date="2019" name="Int. J. Syst. Evol. Microbiol.">
        <title>The Global Catalogue of Microorganisms (GCM) 10K type strain sequencing project: providing services to taxonomists for standard genome sequencing and annotation.</title>
        <authorList>
            <consortium name="The Broad Institute Genomics Platform"/>
            <consortium name="The Broad Institute Genome Sequencing Center for Infectious Disease"/>
            <person name="Wu L."/>
            <person name="Ma J."/>
        </authorList>
    </citation>
    <scope>NUCLEOTIDE SEQUENCE [LARGE SCALE GENOMIC DNA]</scope>
    <source>
        <strain evidence="3">CGMCC 1.8859</strain>
    </source>
</reference>
<sequence length="749" mass="81687">MNSAQEVRGSPTPSDTLVACRDMALKLLTQSMEGFFTQLEETFFTLAENTHDNKLRDSYFAARYELQSKRTIILTAFRQQFLETFAQRLEGKTNNGTFFKVTQSLGELSLVANDDYEESLTASGVANALKNSGGDTLQQLEQRLARLMPLSDDASASNPLSPDVICEAVMAACRVFESGIGARLAAMKAFETNLSGQISKVYTDLNQFLIQRNVHPAPLRSGQSRAPSRAPYMGDRQPDAAAQAAAQGGFDQGQYQGGYGNQPQYGGYNPMQNYAVTPELVAHLHQLAAGNMQPQAQSSLRPEWFGFLNNLQRDPPNGGLTASGQPENLLSVLRTTRWVNELNRVDTMTFDLVSMLFDRLFADQRLPNAAKGLLARLQIPVLKVSMLDGSFFARKAHPARQLIDLLEEAFLDYDGEPDDTDPKFAKFSGVVAWIADHFEDEVGVFDTALADIKRFLAEEAAALEQKASAAADDLLQTEVAEIASATATTLVQSRLARAGEVPAMVADFLTQWWAPAMAKAWGPNGEADPVFAQRQKALDDLLWSLQAKRGPEERLQLVNLLPGMLKVLEQGVTDVGMDQPASRAFFSELVNCHASAIRTGLRQSAMEPAAAPVLPPPSAPQGVGASVTMHAMPHAVETAPAVHVEPAISFAAAVAEAAAPVADDNDILPKRGEWLSWTADDGEERRLRLSWVSPLGTRYLFTNRAGENGLTLTRGDLEMHLASGRLQRLQRDGSATERALNQLKEQLVA</sequence>
<dbReference type="Proteomes" id="UP000637267">
    <property type="component" value="Unassembled WGS sequence"/>
</dbReference>
<gene>
    <name evidence="2" type="ORF">GCM10010970_08350</name>
</gene>
<name>A0ABQ2P6N3_9NEIS</name>
<dbReference type="RefSeq" id="WP_188702628.1">
    <property type="nucleotide sequence ID" value="NZ_BMLX01000001.1"/>
</dbReference>
<keyword evidence="3" id="KW-1185">Reference proteome</keyword>
<evidence type="ECO:0000256" key="1">
    <source>
        <dbReference type="SAM" id="MobiDB-lite"/>
    </source>
</evidence>
<evidence type="ECO:0000313" key="3">
    <source>
        <dbReference type="Proteomes" id="UP000637267"/>
    </source>
</evidence>
<protein>
    <recommendedName>
        <fullName evidence="4">Thymidine phosphorylase</fullName>
    </recommendedName>
</protein>
<proteinExistence type="predicted"/>
<comment type="caution">
    <text evidence="2">The sequence shown here is derived from an EMBL/GenBank/DDBJ whole genome shotgun (WGS) entry which is preliminary data.</text>
</comment>
<dbReference type="InterPro" id="IPR012434">
    <property type="entry name" value="DUF1631"/>
</dbReference>
<accession>A0ABQ2P6N3</accession>
<dbReference type="EMBL" id="BMLX01000001">
    <property type="protein sequence ID" value="GGP18981.1"/>
    <property type="molecule type" value="Genomic_DNA"/>
</dbReference>